<evidence type="ECO:0000256" key="1">
    <source>
        <dbReference type="SAM" id="Phobius"/>
    </source>
</evidence>
<comment type="caution">
    <text evidence="2">The sequence shown here is derived from an EMBL/GenBank/DDBJ whole genome shotgun (WGS) entry which is preliminary data.</text>
</comment>
<protein>
    <recommendedName>
        <fullName evidence="4">DUF3021 domain-containing protein</fullName>
    </recommendedName>
</protein>
<keyword evidence="3" id="KW-1185">Reference proteome</keyword>
<dbReference type="RefSeq" id="WP_066304981.1">
    <property type="nucleotide sequence ID" value="NZ_KQ959487.1"/>
</dbReference>
<reference evidence="3" key="1">
    <citation type="submission" date="2016-01" db="EMBL/GenBank/DDBJ databases">
        <authorList>
            <person name="Mitreva M."/>
            <person name="Pepin K.H."/>
            <person name="Mihindukulasuriya K.A."/>
            <person name="Fulton R."/>
            <person name="Fronick C."/>
            <person name="O'Laughlin M."/>
            <person name="Miner T."/>
            <person name="Herter B."/>
            <person name="Rosa B.A."/>
            <person name="Cordes M."/>
            <person name="Tomlinson C."/>
            <person name="Wollam A."/>
            <person name="Palsikar V.B."/>
            <person name="Mardis E.R."/>
            <person name="Wilson R.K."/>
        </authorList>
    </citation>
    <scope>NUCLEOTIDE SEQUENCE [LARGE SCALE GENOMIC DNA]</scope>
    <source>
        <strain evidence="3">DNF00019</strain>
    </source>
</reference>
<gene>
    <name evidence="2" type="ORF">HMPREF3192_00527</name>
</gene>
<organism evidence="2 3">
    <name type="scientific">Atopobium deltae</name>
    <dbReference type="NCBI Taxonomy" id="1393034"/>
    <lineage>
        <taxon>Bacteria</taxon>
        <taxon>Bacillati</taxon>
        <taxon>Actinomycetota</taxon>
        <taxon>Coriobacteriia</taxon>
        <taxon>Coriobacteriales</taxon>
        <taxon>Atopobiaceae</taxon>
        <taxon>Atopobium</taxon>
    </lineage>
</organism>
<keyword evidence="1" id="KW-0472">Membrane</keyword>
<evidence type="ECO:0000313" key="2">
    <source>
        <dbReference type="EMBL" id="KXB35162.1"/>
    </source>
</evidence>
<accession>A0A133XW51</accession>
<keyword evidence="1" id="KW-1133">Transmembrane helix</keyword>
<proteinExistence type="predicted"/>
<evidence type="ECO:0008006" key="4">
    <source>
        <dbReference type="Google" id="ProtNLM"/>
    </source>
</evidence>
<feature type="transmembrane region" description="Helical" evidence="1">
    <location>
        <begin position="95"/>
        <end position="117"/>
    </location>
</feature>
<feature type="transmembrane region" description="Helical" evidence="1">
    <location>
        <begin position="64"/>
        <end position="86"/>
    </location>
</feature>
<dbReference type="PATRIC" id="fig|1393034.3.peg.508"/>
<dbReference type="AlphaFoldDB" id="A0A133XW51"/>
<dbReference type="OrthoDB" id="3192984at2"/>
<keyword evidence="1" id="KW-0812">Transmembrane</keyword>
<name>A0A133XW51_9ACTN</name>
<dbReference type="Proteomes" id="UP000070675">
    <property type="component" value="Unassembled WGS sequence"/>
</dbReference>
<feature type="transmembrane region" description="Helical" evidence="1">
    <location>
        <begin position="26"/>
        <end position="52"/>
    </location>
</feature>
<feature type="transmembrane region" description="Helical" evidence="1">
    <location>
        <begin position="123"/>
        <end position="145"/>
    </location>
</feature>
<evidence type="ECO:0000313" key="3">
    <source>
        <dbReference type="Proteomes" id="UP000070675"/>
    </source>
</evidence>
<dbReference type="EMBL" id="LSCR01000006">
    <property type="protein sequence ID" value="KXB35162.1"/>
    <property type="molecule type" value="Genomic_DNA"/>
</dbReference>
<sequence length="181" mass="20103">MKTLTQTSDYKNQESSNLEGAFGNPWMYAATSLCISFTTVMLIFLAVGTVFAEGEALQGVLLSWQLFGACAIAVGLQVVFFTHYVFKALSYPARIALFGVVLYVILCVLFMTVFSWFPAQNLGIWATFTIIYLVIFAALSVVFTLKTKYEKQLYAQKLDAYFQKKAQSGTQDTAQGAVQDK</sequence>